<feature type="region of interest" description="Disordered" evidence="1">
    <location>
        <begin position="20"/>
        <end position="117"/>
    </location>
</feature>
<evidence type="ECO:0000256" key="1">
    <source>
        <dbReference type="SAM" id="MobiDB-lite"/>
    </source>
</evidence>
<dbReference type="Proteomes" id="UP000694867">
    <property type="component" value="Unplaced"/>
</dbReference>
<dbReference type="RefSeq" id="XP_028968053.1">
    <property type="nucleotide sequence ID" value="XM_029112220.1"/>
</dbReference>
<dbReference type="KEGG" id="goe:114828369"/>
<dbReference type="GeneID" id="114828369"/>
<sequence>MASVRAKEVKSEGDRLAEELESLTLEDDEGIQQTKDGVSMKNMHFTNGDWFPKEKPKPAKIPEGAADVASGADGEVQGKGAPDGCGVDFGSDTEESQKEDEEDADEDDLLKYKDEETGEVPQSFFDVLCRECSKIPYTPEENQERRNKGHKERNQMLLDGIKTNHREWFYQIEEKLALEMMNQKRKALKKARKEEQTLNAA</sequence>
<evidence type="ECO:0000313" key="3">
    <source>
        <dbReference type="RefSeq" id="XP_028968053.1"/>
    </source>
</evidence>
<name>A0AAJ7SHL1_9ACAR</name>
<protein>
    <submittedName>
        <fullName evidence="3">Stress response protein nst1-like</fullName>
    </submittedName>
</protein>
<gene>
    <name evidence="3" type="primary">LOC114828369</name>
</gene>
<evidence type="ECO:0000313" key="2">
    <source>
        <dbReference type="Proteomes" id="UP000694867"/>
    </source>
</evidence>
<keyword evidence="2" id="KW-1185">Reference proteome</keyword>
<accession>A0AAJ7SHL1</accession>
<feature type="compositionally biased region" description="Acidic residues" evidence="1">
    <location>
        <begin position="91"/>
        <end position="108"/>
    </location>
</feature>
<proteinExistence type="predicted"/>
<organism evidence="2 3">
    <name type="scientific">Galendromus occidentalis</name>
    <name type="common">western predatory mite</name>
    <dbReference type="NCBI Taxonomy" id="34638"/>
    <lineage>
        <taxon>Eukaryota</taxon>
        <taxon>Metazoa</taxon>
        <taxon>Ecdysozoa</taxon>
        <taxon>Arthropoda</taxon>
        <taxon>Chelicerata</taxon>
        <taxon>Arachnida</taxon>
        <taxon>Acari</taxon>
        <taxon>Parasitiformes</taxon>
        <taxon>Mesostigmata</taxon>
        <taxon>Gamasina</taxon>
        <taxon>Phytoseioidea</taxon>
        <taxon>Phytoseiidae</taxon>
        <taxon>Typhlodrominae</taxon>
        <taxon>Galendromus</taxon>
    </lineage>
</organism>
<dbReference type="AlphaFoldDB" id="A0AAJ7SHL1"/>
<reference evidence="3" key="1">
    <citation type="submission" date="2025-08" db="UniProtKB">
        <authorList>
            <consortium name="RefSeq"/>
        </authorList>
    </citation>
    <scope>IDENTIFICATION</scope>
</reference>
<feature type="compositionally biased region" description="Acidic residues" evidence="1">
    <location>
        <begin position="20"/>
        <end position="30"/>
    </location>
</feature>